<dbReference type="EMBL" id="CP157743">
    <property type="protein sequence ID" value="XBS19140.1"/>
    <property type="molecule type" value="Genomic_DNA"/>
</dbReference>
<name>A0AAU7NQ85_9GAMM</name>
<protein>
    <recommendedName>
        <fullName evidence="3">Carboxypeptidase regulatory-like domain-containing protein</fullName>
    </recommendedName>
</protein>
<dbReference type="Proteomes" id="UP001225378">
    <property type="component" value="Chromosome"/>
</dbReference>
<dbReference type="RefSeq" id="WP_349431144.1">
    <property type="nucleotide sequence ID" value="NZ_CP157743.1"/>
</dbReference>
<evidence type="ECO:0000313" key="2">
    <source>
        <dbReference type="Proteomes" id="UP001225378"/>
    </source>
</evidence>
<dbReference type="SUPFAM" id="SSF117074">
    <property type="entry name" value="Hypothetical protein PA1324"/>
    <property type="match status" value="1"/>
</dbReference>
<reference evidence="1 2" key="1">
    <citation type="journal article" date="2024" name="Microbiology">
        <title>Methylomarinum rosea sp. nov., a novel halophilic methanotrophic bacterium from the hypersaline Lake Elton.</title>
        <authorList>
            <person name="Suleimanov R.Z."/>
            <person name="Oshkin I.Y."/>
            <person name="Danilova O.V."/>
            <person name="Suzina N.E."/>
            <person name="Dedysh S.N."/>
        </authorList>
    </citation>
    <scope>NUCLEOTIDE SEQUENCE [LARGE SCALE GENOMIC DNA]</scope>
    <source>
        <strain evidence="1 2">Ch1-1</strain>
    </source>
</reference>
<dbReference type="KEGG" id="mech:Q9L42_012270"/>
<accession>A0AAU7NQ85</accession>
<organism evidence="1 2">
    <name type="scientific">Methylomarinum roseum</name>
    <dbReference type="NCBI Taxonomy" id="3067653"/>
    <lineage>
        <taxon>Bacteria</taxon>
        <taxon>Pseudomonadati</taxon>
        <taxon>Pseudomonadota</taxon>
        <taxon>Gammaproteobacteria</taxon>
        <taxon>Methylococcales</taxon>
        <taxon>Methylococcaceae</taxon>
        <taxon>Methylomarinum</taxon>
    </lineage>
</organism>
<proteinExistence type="predicted"/>
<sequence length="233" mass="26535">MKKIIYTLILIEGCASMKYPGWEEIKIENSVENKPCIERKSKERCIYSVSECKDWFRKRATLVDSNTVEMYVQKNGSPIGKYFYCKPGLPHYVPPKFIKEEYQSGSNIVTGQAFLRQKGGGIVTCAGRDVLMYPDSAYFKEYIDYDKYILSIEKLDGEAKDLLKSSVCDAQGNFEFHDIPAGKWIIQAIVSWDVPSVNNIGNYYYTTSNLQGGWIERHVLVSNGGVNKFIIAQ</sequence>
<evidence type="ECO:0008006" key="3">
    <source>
        <dbReference type="Google" id="ProtNLM"/>
    </source>
</evidence>
<dbReference type="AlphaFoldDB" id="A0AAU7NQ85"/>
<keyword evidence="2" id="KW-1185">Reference proteome</keyword>
<evidence type="ECO:0000313" key="1">
    <source>
        <dbReference type="EMBL" id="XBS19140.1"/>
    </source>
</evidence>
<gene>
    <name evidence="1" type="ORF">Q9L42_012270</name>
</gene>